<name>A0AAV5WU21_9BILA</name>
<feature type="region of interest" description="Disordered" evidence="1">
    <location>
        <begin position="1"/>
        <end position="27"/>
    </location>
</feature>
<comment type="caution">
    <text evidence="2">The sequence shown here is derived from an EMBL/GenBank/DDBJ whole genome shotgun (WGS) entry which is preliminary data.</text>
</comment>
<protein>
    <submittedName>
        <fullName evidence="2">Uncharacterized protein</fullName>
    </submittedName>
</protein>
<organism evidence="2 3">
    <name type="scientific">Pristionchus fissidentatus</name>
    <dbReference type="NCBI Taxonomy" id="1538716"/>
    <lineage>
        <taxon>Eukaryota</taxon>
        <taxon>Metazoa</taxon>
        <taxon>Ecdysozoa</taxon>
        <taxon>Nematoda</taxon>
        <taxon>Chromadorea</taxon>
        <taxon>Rhabditida</taxon>
        <taxon>Rhabditina</taxon>
        <taxon>Diplogasteromorpha</taxon>
        <taxon>Diplogasteroidea</taxon>
        <taxon>Neodiplogasteridae</taxon>
        <taxon>Pristionchus</taxon>
    </lineage>
</organism>
<dbReference type="EMBL" id="BTSY01000006">
    <property type="protein sequence ID" value="GMT34818.1"/>
    <property type="molecule type" value="Genomic_DNA"/>
</dbReference>
<accession>A0AAV5WU21</accession>
<reference evidence="2" key="1">
    <citation type="submission" date="2023-10" db="EMBL/GenBank/DDBJ databases">
        <title>Genome assembly of Pristionchus species.</title>
        <authorList>
            <person name="Yoshida K."/>
            <person name="Sommer R.J."/>
        </authorList>
    </citation>
    <scope>NUCLEOTIDE SEQUENCE</scope>
    <source>
        <strain evidence="2">RS5133</strain>
    </source>
</reference>
<keyword evidence="3" id="KW-1185">Reference proteome</keyword>
<feature type="non-terminal residue" evidence="2">
    <location>
        <position position="75"/>
    </location>
</feature>
<evidence type="ECO:0000313" key="2">
    <source>
        <dbReference type="EMBL" id="GMT34818.1"/>
    </source>
</evidence>
<dbReference type="AlphaFoldDB" id="A0AAV5WU21"/>
<gene>
    <name evidence="2" type="ORF">PFISCL1PPCAC_26115</name>
</gene>
<evidence type="ECO:0000313" key="3">
    <source>
        <dbReference type="Proteomes" id="UP001432322"/>
    </source>
</evidence>
<proteinExistence type="predicted"/>
<dbReference type="Proteomes" id="UP001432322">
    <property type="component" value="Unassembled WGS sequence"/>
</dbReference>
<feature type="compositionally biased region" description="Basic residues" evidence="1">
    <location>
        <begin position="1"/>
        <end position="13"/>
    </location>
</feature>
<evidence type="ECO:0000256" key="1">
    <source>
        <dbReference type="SAM" id="MobiDB-lite"/>
    </source>
</evidence>
<sequence>MGSKRSKRSRKEKRISQRAQSSDGSVSEVAMKLEEWSVIDIPTPIETDTVIDGVILVSPLITAVRASCIPVLCRS</sequence>